<dbReference type="InterPro" id="IPR000209">
    <property type="entry name" value="Peptidase_S8/S53_dom"/>
</dbReference>
<dbReference type="HOGENOM" id="CLU_004005_0_0_0"/>
<dbReference type="SMART" id="SM00944">
    <property type="entry name" value="Pro-kuma_activ"/>
    <property type="match status" value="1"/>
</dbReference>
<evidence type="ECO:0000256" key="5">
    <source>
        <dbReference type="ARBA" id="ARBA00022825"/>
    </source>
</evidence>
<dbReference type="STRING" id="682795.AciX8_3104"/>
<dbReference type="EMBL" id="CP003130">
    <property type="protein sequence ID" value="AEU37407.1"/>
    <property type="molecule type" value="Genomic_DNA"/>
</dbReference>
<keyword evidence="11" id="KW-1185">Reference proteome</keyword>
<keyword evidence="6" id="KW-0106">Calcium</keyword>
<accession>G8NSB3</accession>
<name>G8NSB3_GRAMM</name>
<evidence type="ECO:0000313" key="10">
    <source>
        <dbReference type="EMBL" id="AEU37407.1"/>
    </source>
</evidence>
<dbReference type="GO" id="GO:0004252">
    <property type="term" value="F:serine-type endopeptidase activity"/>
    <property type="evidence" value="ECO:0007669"/>
    <property type="project" value="InterPro"/>
</dbReference>
<feature type="signal peptide" evidence="8">
    <location>
        <begin position="1"/>
        <end position="34"/>
    </location>
</feature>
<dbReference type="PROSITE" id="PS51695">
    <property type="entry name" value="SEDOLISIN"/>
    <property type="match status" value="1"/>
</dbReference>
<sequence>MPLFDARRFSQSLLRLLSLALLTTVAAHSAQGQAAPQITRQVDVGAVTPLKGSVHPLVRKGAAADLGAVPDSTPTGRITLLLKRPQAQEQALQQFLSDAHSKGSPNYHKWLTPAQFGQQFGLADSDMNAVTSWLESQGLKVEKVSAGKSAIQFSGTAGLVGAALKTSLHKYSLNGEMHHANATELQIPAALSSVIAAVGPLNDFRPKPLSHLLGSAEFNPQNHQLKPQFTLSVAGFDLGLAPEDIATQYDIQPAYSQGITGAGQTIGIINDTNIDLSLVAAYRKLFKLDANPSNPNLPQVVIDGNDPGVNGDAVEAYLDVELSGAIAPQATVRLYTAAGNDYSDGLSLAVTRAVEDDAASVLSLSFGGCEAFNVPFGNVFYNSEWEQAAAQGQTVMVSSGDAGSADCDVAGSQFAEFGRQVNALGSTPWNISVGGTDFYYPGGLNTIFNFWSQTNDNKNGSLLQPLPEQPWDNSIYGKNLGNLDEVVGGGGGQSACAIPGAGTDPLTGIVLENSNGGTTTLDCAQYAGYPKPAWQTGPGVPADGVRDLPDISMFAANGDNGSSYVTCEAPGDCSGDVPGTTQLQVTQIGGTSASTPVFAGVMALVNQKYGPQGQANTVLYPLAQRVPAVFHDITVGSNNVPCSPTTALSIECVPDATGGTSSIGGWSATPGYDLASGLGSVDVSKLISNWGAVSFQGTRTTLSASTRTFVHGQSINLNASVLGSNGIPTGNVALVTTLPQYASTGLGTIALNAEGHGTLTTNQLPGGTYSLTAQYAGDVRYSASQSQPVSFSISPEKSVLRPTTHAETLTYPNGVPTVTDLGPIKNGATYPYGTVFFVDLQVAGSRESASTVGTPATGSTTLFDHGIPISTNPLDVTGSSSYSNLALPIGQHSLQYVYSGDSSYLPTAQSSAGPLSFTVVRAPSIITPNLTAPVSIMVGGNIVFEVQVSGTGGGVAPTGQVTFTMGNLPPQVVTLRPQIGGGFEQGSGVAYAAAYFANIPAGSYTIKASYPGDQNWGPSVSAGEDLTAAGVSPLLPSFPRITVSSTGTGPIQPSTPLTATVTVSGGSGATIAPTGEFALVDEGTLIGVGTLVPSSSGATATGQVSFRGASLYGGVNELWVLYIGDANYQDAFSPLTTYTENGNDFTLIATTQNVNIRSGESGVAFLELQGLNNFSGGVNLSCKVTGGPSGNKELPSCLVPPTAIVQTTRPSTSIVLLNTEVFGRHSSAIPAGTYTAVITGTTGAATHDVSVPIVVQGDSFRR</sequence>
<evidence type="ECO:0000256" key="4">
    <source>
        <dbReference type="ARBA" id="ARBA00022801"/>
    </source>
</evidence>
<dbReference type="InterPro" id="IPR013783">
    <property type="entry name" value="Ig-like_fold"/>
</dbReference>
<keyword evidence="3" id="KW-0479">Metal-binding</keyword>
<dbReference type="KEGG" id="gma:AciX8_3104"/>
<dbReference type="PANTHER" id="PTHR14218">
    <property type="entry name" value="PROTEASE S8 TRIPEPTIDYL PEPTIDASE I CLN2"/>
    <property type="match status" value="1"/>
</dbReference>
<dbReference type="SUPFAM" id="SSF52743">
    <property type="entry name" value="Subtilisin-like"/>
    <property type="match status" value="1"/>
</dbReference>
<keyword evidence="4" id="KW-0378">Hydrolase</keyword>
<dbReference type="Pfam" id="PF09286">
    <property type="entry name" value="Pro-kuma_activ"/>
    <property type="match status" value="1"/>
</dbReference>
<dbReference type="InterPro" id="IPR050819">
    <property type="entry name" value="Tripeptidyl-peptidase_I"/>
</dbReference>
<protein>
    <submittedName>
        <fullName evidence="10">Peptidase S53 propeptide</fullName>
    </submittedName>
</protein>
<feature type="chain" id="PRO_5003512820" evidence="8">
    <location>
        <begin position="35"/>
        <end position="1262"/>
    </location>
</feature>
<keyword evidence="5" id="KW-0720">Serine protease</keyword>
<evidence type="ECO:0000259" key="9">
    <source>
        <dbReference type="PROSITE" id="PS51695"/>
    </source>
</evidence>
<dbReference type="AlphaFoldDB" id="G8NSB3"/>
<dbReference type="InterPro" id="IPR032109">
    <property type="entry name" value="Big_3_5"/>
</dbReference>
<dbReference type="InterPro" id="IPR023828">
    <property type="entry name" value="Peptidase_S8_Ser-AS"/>
</dbReference>
<dbReference type="GO" id="GO:0008240">
    <property type="term" value="F:tripeptidyl-peptidase activity"/>
    <property type="evidence" value="ECO:0007669"/>
    <property type="project" value="TreeGrafter"/>
</dbReference>
<dbReference type="Gene3D" id="3.40.50.200">
    <property type="entry name" value="Peptidase S8/S53 domain"/>
    <property type="match status" value="1"/>
</dbReference>
<dbReference type="InterPro" id="IPR015366">
    <property type="entry name" value="S53_propep"/>
</dbReference>
<dbReference type="CDD" id="cd11377">
    <property type="entry name" value="Pro-peptidase_S53"/>
    <property type="match status" value="1"/>
</dbReference>
<gene>
    <name evidence="10" type="ordered locus">AciX8_3104</name>
</gene>
<dbReference type="SUPFAM" id="SSF54897">
    <property type="entry name" value="Protease propeptides/inhibitors"/>
    <property type="match status" value="1"/>
</dbReference>
<keyword evidence="2" id="KW-0645">Protease</keyword>
<dbReference type="Gene3D" id="2.60.40.10">
    <property type="entry name" value="Immunoglobulins"/>
    <property type="match status" value="2"/>
</dbReference>
<evidence type="ECO:0000256" key="8">
    <source>
        <dbReference type="SAM" id="SignalP"/>
    </source>
</evidence>
<dbReference type="PROSITE" id="PS00138">
    <property type="entry name" value="SUBTILASE_SER"/>
    <property type="match status" value="1"/>
</dbReference>
<dbReference type="CDD" id="cd04056">
    <property type="entry name" value="Peptidases_S53"/>
    <property type="match status" value="1"/>
</dbReference>
<keyword evidence="7" id="KW-0865">Zymogen</keyword>
<evidence type="ECO:0000256" key="3">
    <source>
        <dbReference type="ARBA" id="ARBA00022723"/>
    </source>
</evidence>
<dbReference type="PANTHER" id="PTHR14218:SF15">
    <property type="entry name" value="TRIPEPTIDYL-PEPTIDASE 1"/>
    <property type="match status" value="1"/>
</dbReference>
<dbReference type="Pfam" id="PF00082">
    <property type="entry name" value="Peptidase_S8"/>
    <property type="match status" value="1"/>
</dbReference>
<evidence type="ECO:0000256" key="2">
    <source>
        <dbReference type="ARBA" id="ARBA00022670"/>
    </source>
</evidence>
<feature type="domain" description="Peptidase S53" evidence="9">
    <location>
        <begin position="239"/>
        <end position="693"/>
    </location>
</feature>
<reference evidence="10 11" key="1">
    <citation type="submission" date="2011-11" db="EMBL/GenBank/DDBJ databases">
        <title>Complete sequence of Granulicella mallensis MP5ACTX8.</title>
        <authorList>
            <consortium name="US DOE Joint Genome Institute"/>
            <person name="Lucas S."/>
            <person name="Copeland A."/>
            <person name="Lapidus A."/>
            <person name="Cheng J.-F."/>
            <person name="Goodwin L."/>
            <person name="Pitluck S."/>
            <person name="Peters L."/>
            <person name="Lu M."/>
            <person name="Detter J.C."/>
            <person name="Han C."/>
            <person name="Tapia R."/>
            <person name="Land M."/>
            <person name="Hauser L."/>
            <person name="Kyrpides N."/>
            <person name="Ivanova N."/>
            <person name="Mikhailova N."/>
            <person name="Pagani I."/>
            <person name="Rawat S."/>
            <person name="Mannisto M."/>
            <person name="Haggblom M."/>
            <person name="Woyke T."/>
        </authorList>
    </citation>
    <scope>NUCLEOTIDE SEQUENCE [LARGE SCALE GENOMIC DNA]</scope>
    <source>
        <strain evidence="11">ATCC BAA-1857 / DSM 23137 / MP5ACTX8</strain>
    </source>
</reference>
<dbReference type="RefSeq" id="WP_014266284.1">
    <property type="nucleotide sequence ID" value="NC_016631.1"/>
</dbReference>
<dbReference type="eggNOG" id="COG4934">
    <property type="taxonomic scope" value="Bacteria"/>
</dbReference>
<dbReference type="Proteomes" id="UP000007113">
    <property type="component" value="Chromosome"/>
</dbReference>
<evidence type="ECO:0000256" key="7">
    <source>
        <dbReference type="ARBA" id="ARBA00023145"/>
    </source>
</evidence>
<dbReference type="GO" id="GO:0006508">
    <property type="term" value="P:proteolysis"/>
    <property type="evidence" value="ECO:0007669"/>
    <property type="project" value="UniProtKB-KW"/>
</dbReference>
<comment type="cofactor">
    <cofactor evidence="1">
        <name>Ca(2+)</name>
        <dbReference type="ChEBI" id="CHEBI:29108"/>
    </cofactor>
</comment>
<organism evidence="10 11">
    <name type="scientific">Granulicella mallensis (strain ATCC BAA-1857 / DSM 23137 / MP5ACTX8)</name>
    <dbReference type="NCBI Taxonomy" id="682795"/>
    <lineage>
        <taxon>Bacteria</taxon>
        <taxon>Pseudomonadati</taxon>
        <taxon>Acidobacteriota</taxon>
        <taxon>Terriglobia</taxon>
        <taxon>Terriglobales</taxon>
        <taxon>Acidobacteriaceae</taxon>
        <taxon>Granulicella</taxon>
    </lineage>
</organism>
<evidence type="ECO:0000256" key="1">
    <source>
        <dbReference type="ARBA" id="ARBA00001913"/>
    </source>
</evidence>
<evidence type="ECO:0000313" key="11">
    <source>
        <dbReference type="Proteomes" id="UP000007113"/>
    </source>
</evidence>
<evidence type="ECO:0000256" key="6">
    <source>
        <dbReference type="ARBA" id="ARBA00022837"/>
    </source>
</evidence>
<dbReference type="Pfam" id="PF16640">
    <property type="entry name" value="Big_3_5"/>
    <property type="match status" value="2"/>
</dbReference>
<dbReference type="GO" id="GO:0046872">
    <property type="term" value="F:metal ion binding"/>
    <property type="evidence" value="ECO:0007669"/>
    <property type="project" value="UniProtKB-KW"/>
</dbReference>
<proteinExistence type="predicted"/>
<keyword evidence="8" id="KW-0732">Signal</keyword>
<dbReference type="InterPro" id="IPR036852">
    <property type="entry name" value="Peptidase_S8/S53_dom_sf"/>
</dbReference>
<dbReference type="InterPro" id="IPR030400">
    <property type="entry name" value="Sedolisin_dom"/>
</dbReference>